<keyword evidence="3" id="KW-0349">Heme</keyword>
<keyword evidence="9" id="KW-0503">Monooxygenase</keyword>
<comment type="subcellular location">
    <subcellularLocation>
        <location evidence="1">Membrane</location>
    </subcellularLocation>
</comment>
<reference evidence="11 12" key="1">
    <citation type="journal article" date="2021" name="BMC Genomics">
        <title>Datura genome reveals duplications of psychoactive alkaloid biosynthetic genes and high mutation rate following tissue culture.</title>
        <authorList>
            <person name="Rajewski A."/>
            <person name="Carter-House D."/>
            <person name="Stajich J."/>
            <person name="Litt A."/>
        </authorList>
    </citation>
    <scope>NUCLEOTIDE SEQUENCE [LARGE SCALE GENOMIC DNA]</scope>
    <source>
        <strain evidence="11">AR-01</strain>
    </source>
</reference>
<organism evidence="11 12">
    <name type="scientific">Datura stramonium</name>
    <name type="common">Jimsonweed</name>
    <name type="synonym">Common thornapple</name>
    <dbReference type="NCBI Taxonomy" id="4076"/>
    <lineage>
        <taxon>Eukaryota</taxon>
        <taxon>Viridiplantae</taxon>
        <taxon>Streptophyta</taxon>
        <taxon>Embryophyta</taxon>
        <taxon>Tracheophyta</taxon>
        <taxon>Spermatophyta</taxon>
        <taxon>Magnoliopsida</taxon>
        <taxon>eudicotyledons</taxon>
        <taxon>Gunneridae</taxon>
        <taxon>Pentapetalae</taxon>
        <taxon>asterids</taxon>
        <taxon>lamiids</taxon>
        <taxon>Solanales</taxon>
        <taxon>Solanaceae</taxon>
        <taxon>Solanoideae</taxon>
        <taxon>Datureae</taxon>
        <taxon>Datura</taxon>
    </lineage>
</organism>
<dbReference type="InterPro" id="IPR036396">
    <property type="entry name" value="Cyt_P450_sf"/>
</dbReference>
<keyword evidence="8" id="KW-0408">Iron</keyword>
<protein>
    <submittedName>
        <fullName evidence="11">Uncharacterized protein</fullName>
    </submittedName>
</protein>
<accession>A0ABS8SWT1</accession>
<evidence type="ECO:0000256" key="3">
    <source>
        <dbReference type="ARBA" id="ARBA00022617"/>
    </source>
</evidence>
<evidence type="ECO:0000256" key="1">
    <source>
        <dbReference type="ARBA" id="ARBA00004370"/>
    </source>
</evidence>
<proteinExistence type="inferred from homology"/>
<dbReference type="InterPro" id="IPR050665">
    <property type="entry name" value="Cytochrome_P450_Monooxygen"/>
</dbReference>
<evidence type="ECO:0000256" key="5">
    <source>
        <dbReference type="ARBA" id="ARBA00022723"/>
    </source>
</evidence>
<dbReference type="SUPFAM" id="SSF48264">
    <property type="entry name" value="Cytochrome P450"/>
    <property type="match status" value="1"/>
</dbReference>
<gene>
    <name evidence="11" type="ORF">HAX54_050278</name>
</gene>
<evidence type="ECO:0000256" key="7">
    <source>
        <dbReference type="ARBA" id="ARBA00023002"/>
    </source>
</evidence>
<evidence type="ECO:0000256" key="8">
    <source>
        <dbReference type="ARBA" id="ARBA00023004"/>
    </source>
</evidence>
<dbReference type="PANTHER" id="PTHR24282:SF211">
    <property type="entry name" value="CYTOCHROME P450-RELATED"/>
    <property type="match status" value="1"/>
</dbReference>
<dbReference type="Proteomes" id="UP000823775">
    <property type="component" value="Unassembled WGS sequence"/>
</dbReference>
<evidence type="ECO:0000256" key="4">
    <source>
        <dbReference type="ARBA" id="ARBA00022692"/>
    </source>
</evidence>
<keyword evidence="6" id="KW-1133">Transmembrane helix</keyword>
<sequence length="136" mass="14992">MSMIINELYPPVVANAKKKKVKEVQPSQGIRVAVPVLALHHDPKIWGEDAHLSNPERLYEGNAEATNGNPSALQPLAKDLESVLAQTLLSQRPKATSCSIIRKRESSDYYFSLTSANSEKFSLLTKLKRLGAVCFS</sequence>
<evidence type="ECO:0000313" key="12">
    <source>
        <dbReference type="Proteomes" id="UP000823775"/>
    </source>
</evidence>
<evidence type="ECO:0000256" key="9">
    <source>
        <dbReference type="ARBA" id="ARBA00023033"/>
    </source>
</evidence>
<keyword evidence="4" id="KW-0812">Transmembrane</keyword>
<dbReference type="Gene3D" id="1.10.630.10">
    <property type="entry name" value="Cytochrome P450"/>
    <property type="match status" value="1"/>
</dbReference>
<evidence type="ECO:0000256" key="6">
    <source>
        <dbReference type="ARBA" id="ARBA00022989"/>
    </source>
</evidence>
<dbReference type="EMBL" id="JACEIK010000876">
    <property type="protein sequence ID" value="MCD7463288.1"/>
    <property type="molecule type" value="Genomic_DNA"/>
</dbReference>
<comment type="caution">
    <text evidence="11">The sequence shown here is derived from an EMBL/GenBank/DDBJ whole genome shotgun (WGS) entry which is preliminary data.</text>
</comment>
<comment type="similarity">
    <text evidence="2">Belongs to the cytochrome P450 family.</text>
</comment>
<dbReference type="PANTHER" id="PTHR24282">
    <property type="entry name" value="CYTOCHROME P450 FAMILY MEMBER"/>
    <property type="match status" value="1"/>
</dbReference>
<evidence type="ECO:0000313" key="11">
    <source>
        <dbReference type="EMBL" id="MCD7463288.1"/>
    </source>
</evidence>
<keyword evidence="5" id="KW-0479">Metal-binding</keyword>
<evidence type="ECO:0000256" key="2">
    <source>
        <dbReference type="ARBA" id="ARBA00010617"/>
    </source>
</evidence>
<keyword evidence="10" id="KW-0472">Membrane</keyword>
<keyword evidence="7" id="KW-0560">Oxidoreductase</keyword>
<name>A0ABS8SWT1_DATST</name>
<evidence type="ECO:0000256" key="10">
    <source>
        <dbReference type="ARBA" id="ARBA00023136"/>
    </source>
</evidence>
<keyword evidence="12" id="KW-1185">Reference proteome</keyword>